<comment type="caution">
    <text evidence="1">The sequence shown here is derived from an EMBL/GenBank/DDBJ whole genome shotgun (WGS) entry which is preliminary data.</text>
</comment>
<name>A0A9D4MT06_DREPO</name>
<sequence>MSTGSSWRGVATGALGDDYGVFKVWTSAVKGSSSKLGAVYSAGLTRAVDWSGNIS</sequence>
<accession>A0A9D4MT06</accession>
<gene>
    <name evidence="1" type="ORF">DPMN_006760</name>
</gene>
<dbReference type="EMBL" id="JAIWYP010000001">
    <property type="protein sequence ID" value="KAH3882815.1"/>
    <property type="molecule type" value="Genomic_DNA"/>
</dbReference>
<dbReference type="Proteomes" id="UP000828390">
    <property type="component" value="Unassembled WGS sequence"/>
</dbReference>
<dbReference type="AlphaFoldDB" id="A0A9D4MT06"/>
<evidence type="ECO:0000313" key="2">
    <source>
        <dbReference type="Proteomes" id="UP000828390"/>
    </source>
</evidence>
<organism evidence="1 2">
    <name type="scientific">Dreissena polymorpha</name>
    <name type="common">Zebra mussel</name>
    <name type="synonym">Mytilus polymorpha</name>
    <dbReference type="NCBI Taxonomy" id="45954"/>
    <lineage>
        <taxon>Eukaryota</taxon>
        <taxon>Metazoa</taxon>
        <taxon>Spiralia</taxon>
        <taxon>Lophotrochozoa</taxon>
        <taxon>Mollusca</taxon>
        <taxon>Bivalvia</taxon>
        <taxon>Autobranchia</taxon>
        <taxon>Heteroconchia</taxon>
        <taxon>Euheterodonta</taxon>
        <taxon>Imparidentia</taxon>
        <taxon>Neoheterodontei</taxon>
        <taxon>Myida</taxon>
        <taxon>Dreissenoidea</taxon>
        <taxon>Dreissenidae</taxon>
        <taxon>Dreissena</taxon>
    </lineage>
</organism>
<proteinExistence type="predicted"/>
<evidence type="ECO:0000313" key="1">
    <source>
        <dbReference type="EMBL" id="KAH3882815.1"/>
    </source>
</evidence>
<keyword evidence="2" id="KW-1185">Reference proteome</keyword>
<reference evidence="1" key="1">
    <citation type="journal article" date="2019" name="bioRxiv">
        <title>The Genome of the Zebra Mussel, Dreissena polymorpha: A Resource for Invasive Species Research.</title>
        <authorList>
            <person name="McCartney M.A."/>
            <person name="Auch B."/>
            <person name="Kono T."/>
            <person name="Mallez S."/>
            <person name="Zhang Y."/>
            <person name="Obille A."/>
            <person name="Becker A."/>
            <person name="Abrahante J.E."/>
            <person name="Garbe J."/>
            <person name="Badalamenti J.P."/>
            <person name="Herman A."/>
            <person name="Mangelson H."/>
            <person name="Liachko I."/>
            <person name="Sullivan S."/>
            <person name="Sone E.D."/>
            <person name="Koren S."/>
            <person name="Silverstein K.A.T."/>
            <person name="Beckman K.B."/>
            <person name="Gohl D.M."/>
        </authorList>
    </citation>
    <scope>NUCLEOTIDE SEQUENCE</scope>
    <source>
        <strain evidence="1">Duluth1</strain>
        <tissue evidence="1">Whole animal</tissue>
    </source>
</reference>
<reference evidence="1" key="2">
    <citation type="submission" date="2020-11" db="EMBL/GenBank/DDBJ databases">
        <authorList>
            <person name="McCartney M.A."/>
            <person name="Auch B."/>
            <person name="Kono T."/>
            <person name="Mallez S."/>
            <person name="Becker A."/>
            <person name="Gohl D.M."/>
            <person name="Silverstein K.A.T."/>
            <person name="Koren S."/>
            <person name="Bechman K.B."/>
            <person name="Herman A."/>
            <person name="Abrahante J.E."/>
            <person name="Garbe J."/>
        </authorList>
    </citation>
    <scope>NUCLEOTIDE SEQUENCE</scope>
    <source>
        <strain evidence="1">Duluth1</strain>
        <tissue evidence="1">Whole animal</tissue>
    </source>
</reference>
<protein>
    <submittedName>
        <fullName evidence="1">Uncharacterized protein</fullName>
    </submittedName>
</protein>